<keyword evidence="1" id="KW-0732">Signal</keyword>
<protein>
    <recommendedName>
        <fullName evidence="4">Tetratricopeptide repeat protein</fullName>
    </recommendedName>
</protein>
<feature type="signal peptide" evidence="1">
    <location>
        <begin position="1"/>
        <end position="18"/>
    </location>
</feature>
<dbReference type="InterPro" id="IPR011990">
    <property type="entry name" value="TPR-like_helical_dom_sf"/>
</dbReference>
<sequence>MKRIMLFVAVVAASVWSAKLFGQNSDYIQAMKETLALVDSAKTDDEVKDCIARFERIGVSESDRWEPQYYQAFLWIHLAYRSKDGDQIDNLLDKAQICIDKAKELNPDKSELYALQGWLYQARITVNPMRGMTYSGKAAEVLQKSLELNPSNPRAHFLMGMNFYYTPKMFGGGTKKALPYFERADKLFKAAATEDLKPKWGMATNSRMIKVCKKSS</sequence>
<evidence type="ECO:0000256" key="1">
    <source>
        <dbReference type="SAM" id="SignalP"/>
    </source>
</evidence>
<accession>A0A7D3XLF2</accession>
<dbReference type="Gene3D" id="1.25.40.10">
    <property type="entry name" value="Tetratricopeptide repeat domain"/>
    <property type="match status" value="1"/>
</dbReference>
<dbReference type="RefSeq" id="WP_173075033.1">
    <property type="nucleotide sequence ID" value="NZ_CP041345.1"/>
</dbReference>
<feature type="chain" id="PRO_5029843525" description="Tetratricopeptide repeat protein" evidence="1">
    <location>
        <begin position="19"/>
        <end position="216"/>
    </location>
</feature>
<dbReference type="SUPFAM" id="SSF48452">
    <property type="entry name" value="TPR-like"/>
    <property type="match status" value="1"/>
</dbReference>
<dbReference type="KEGG" id="ttz:FHG85_08900"/>
<dbReference type="EMBL" id="CP041345">
    <property type="protein sequence ID" value="QKG80375.1"/>
    <property type="molecule type" value="Genomic_DNA"/>
</dbReference>
<gene>
    <name evidence="2" type="ORF">FHG85_08900</name>
</gene>
<evidence type="ECO:0000313" key="3">
    <source>
        <dbReference type="Proteomes" id="UP000500961"/>
    </source>
</evidence>
<dbReference type="Proteomes" id="UP000500961">
    <property type="component" value="Chromosome"/>
</dbReference>
<evidence type="ECO:0008006" key="4">
    <source>
        <dbReference type="Google" id="ProtNLM"/>
    </source>
</evidence>
<name>A0A7D3XLF2_9BACT</name>
<proteinExistence type="predicted"/>
<keyword evidence="3" id="KW-1185">Reference proteome</keyword>
<dbReference type="AlphaFoldDB" id="A0A7D3XLF2"/>
<organism evidence="2 3">
    <name type="scientific">Tenuifilum thalassicum</name>
    <dbReference type="NCBI Taxonomy" id="2590900"/>
    <lineage>
        <taxon>Bacteria</taxon>
        <taxon>Pseudomonadati</taxon>
        <taxon>Bacteroidota</taxon>
        <taxon>Bacteroidia</taxon>
        <taxon>Bacteroidales</taxon>
        <taxon>Tenuifilaceae</taxon>
        <taxon>Tenuifilum</taxon>
    </lineage>
</organism>
<evidence type="ECO:0000313" key="2">
    <source>
        <dbReference type="EMBL" id="QKG80375.1"/>
    </source>
</evidence>
<reference evidence="2 3" key="1">
    <citation type="submission" date="2019-07" db="EMBL/GenBank/DDBJ databases">
        <title>Thalassofilum flectens gen. nov., sp. nov., a novel moderate thermophilic anaerobe from a shallow sea hot spring in Kunashir Island (Russia), representing a new family in the order Bacteroidales, and proposal of Thalassofilacea fam. nov.</title>
        <authorList>
            <person name="Kochetkova T.V."/>
            <person name="Podosokorskaya O.A."/>
            <person name="Novikov A."/>
            <person name="Elcheninov A.G."/>
            <person name="Toshchakov S.V."/>
            <person name="Kublanov I.V."/>
        </authorList>
    </citation>
    <scope>NUCLEOTIDE SEQUENCE [LARGE SCALE GENOMIC DNA]</scope>
    <source>
        <strain evidence="2 3">38-H</strain>
    </source>
</reference>